<reference evidence="2 3" key="1">
    <citation type="submission" date="2023-09" db="EMBL/GenBank/DDBJ databases">
        <title>Novel taxa isolated from Blanes Bay.</title>
        <authorList>
            <person name="Rey-Velasco X."/>
            <person name="Lucena T."/>
        </authorList>
    </citation>
    <scope>NUCLEOTIDE SEQUENCE [LARGE SCALE GENOMIC DNA]</scope>
    <source>
        <strain evidence="2 3">S356</strain>
    </source>
</reference>
<feature type="chain" id="PRO_5046629297" description="Lipoprotein" evidence="1">
    <location>
        <begin position="25"/>
        <end position="189"/>
    </location>
</feature>
<sequence>MNKLFKRYALIVSCSLVILMSCQGSSELSLDFQCGGSISNLEDVADFENKFSMPIPKDWKVNLYYDSAQSSIYFADTTKQLTETTIVDVTFIKQKTNFDAAFLSNVQTNYVNAALKEEKNKTFSLNDYPSYYTVAKGIRNNFPYTICNVFINTMGDGTFIHAKLEVYGDSLVEQRLCKGIDLVEKIRFK</sequence>
<proteinExistence type="predicted"/>
<feature type="signal peptide" evidence="1">
    <location>
        <begin position="1"/>
        <end position="24"/>
    </location>
</feature>
<evidence type="ECO:0000313" key="3">
    <source>
        <dbReference type="Proteomes" id="UP001257277"/>
    </source>
</evidence>
<evidence type="ECO:0000256" key="1">
    <source>
        <dbReference type="SAM" id="SignalP"/>
    </source>
</evidence>
<dbReference type="EMBL" id="JAVTTO010000002">
    <property type="protein sequence ID" value="MDT7831835.1"/>
    <property type="molecule type" value="Genomic_DNA"/>
</dbReference>
<keyword evidence="1" id="KW-0732">Signal</keyword>
<dbReference type="PROSITE" id="PS51257">
    <property type="entry name" value="PROKAR_LIPOPROTEIN"/>
    <property type="match status" value="1"/>
</dbReference>
<protein>
    <recommendedName>
        <fullName evidence="4">Lipoprotein</fullName>
    </recommendedName>
</protein>
<gene>
    <name evidence="2" type="ORF">RQM59_05550</name>
</gene>
<accession>A0ABU3LDP7</accession>
<comment type="caution">
    <text evidence="2">The sequence shown here is derived from an EMBL/GenBank/DDBJ whole genome shotgun (WGS) entry which is preliminary data.</text>
</comment>
<dbReference type="Proteomes" id="UP001257277">
    <property type="component" value="Unassembled WGS sequence"/>
</dbReference>
<dbReference type="RefSeq" id="WP_349241091.1">
    <property type="nucleotide sequence ID" value="NZ_JAVTTO010000002.1"/>
</dbReference>
<keyword evidence="3" id="KW-1185">Reference proteome</keyword>
<evidence type="ECO:0008006" key="4">
    <source>
        <dbReference type="Google" id="ProtNLM"/>
    </source>
</evidence>
<name>A0ABU3LDP7_9FLAO</name>
<evidence type="ECO:0000313" key="2">
    <source>
        <dbReference type="EMBL" id="MDT7831835.1"/>
    </source>
</evidence>
<organism evidence="2 3">
    <name type="scientific">Asprobacillus argus</name>
    <dbReference type="NCBI Taxonomy" id="3076534"/>
    <lineage>
        <taxon>Bacteria</taxon>
        <taxon>Pseudomonadati</taxon>
        <taxon>Bacteroidota</taxon>
        <taxon>Flavobacteriia</taxon>
        <taxon>Flavobacteriales</taxon>
        <taxon>Flavobacteriaceae</taxon>
        <taxon>Asprobacillus</taxon>
    </lineage>
</organism>